<evidence type="ECO:0008006" key="3">
    <source>
        <dbReference type="Google" id="ProtNLM"/>
    </source>
</evidence>
<accession>A0A0E0K1R5</accession>
<dbReference type="InterPro" id="IPR029058">
    <property type="entry name" value="AB_hydrolase_fold"/>
</dbReference>
<dbReference type="Gene3D" id="3.40.50.1820">
    <property type="entry name" value="alpha/beta hydrolase"/>
    <property type="match status" value="1"/>
</dbReference>
<dbReference type="SUPFAM" id="SSF53474">
    <property type="entry name" value="alpha/beta-Hydrolases"/>
    <property type="match status" value="1"/>
</dbReference>
<dbReference type="HOGENOM" id="CLU_037070_2_0_1"/>
<name>A0A0E0K1R5_ORYPU</name>
<dbReference type="Gramene" id="OPUNC02G20190.1">
    <property type="protein sequence ID" value="OPUNC02G20190.1"/>
    <property type="gene ID" value="OPUNC02G20190"/>
</dbReference>
<evidence type="ECO:0000313" key="1">
    <source>
        <dbReference type="EnsemblPlants" id="OPUNC02G20190.1"/>
    </source>
</evidence>
<dbReference type="STRING" id="4537.A0A0E0K1R5"/>
<dbReference type="PANTHER" id="PTHR11440">
    <property type="entry name" value="LECITHIN-CHOLESTEROL ACYLTRANSFERASE-RELATED"/>
    <property type="match status" value="1"/>
</dbReference>
<protein>
    <recommendedName>
        <fullName evidence="3">AB hydrolase-1 domain-containing protein</fullName>
    </recommendedName>
</protein>
<evidence type="ECO:0000313" key="2">
    <source>
        <dbReference type="Proteomes" id="UP000026962"/>
    </source>
</evidence>
<keyword evidence="2" id="KW-1185">Reference proteome</keyword>
<dbReference type="Pfam" id="PF02450">
    <property type="entry name" value="LCAT"/>
    <property type="match status" value="1"/>
</dbReference>
<dbReference type="GO" id="GO:0006629">
    <property type="term" value="P:lipid metabolic process"/>
    <property type="evidence" value="ECO:0007669"/>
    <property type="project" value="InterPro"/>
</dbReference>
<dbReference type="AlphaFoldDB" id="A0A0E0K1R5"/>
<dbReference type="OMA" id="CPNLEAW"/>
<dbReference type="InterPro" id="IPR003386">
    <property type="entry name" value="LACT/PDAT_acylTrfase"/>
</dbReference>
<organism evidence="1">
    <name type="scientific">Oryza punctata</name>
    <name type="common">Red rice</name>
    <dbReference type="NCBI Taxonomy" id="4537"/>
    <lineage>
        <taxon>Eukaryota</taxon>
        <taxon>Viridiplantae</taxon>
        <taxon>Streptophyta</taxon>
        <taxon>Embryophyta</taxon>
        <taxon>Tracheophyta</taxon>
        <taxon>Spermatophyta</taxon>
        <taxon>Magnoliopsida</taxon>
        <taxon>Liliopsida</taxon>
        <taxon>Poales</taxon>
        <taxon>Poaceae</taxon>
        <taxon>BOP clade</taxon>
        <taxon>Oryzoideae</taxon>
        <taxon>Oryzeae</taxon>
        <taxon>Oryzinae</taxon>
        <taxon>Oryza</taxon>
    </lineage>
</organism>
<dbReference type="EnsemblPlants" id="OPUNC02G20190.1">
    <property type="protein sequence ID" value="OPUNC02G20190.1"/>
    <property type="gene ID" value="OPUNC02G20190"/>
</dbReference>
<dbReference type="eggNOG" id="KOG2369">
    <property type="taxonomic scope" value="Eukaryota"/>
</dbReference>
<reference evidence="1" key="1">
    <citation type="submission" date="2015-04" db="UniProtKB">
        <authorList>
            <consortium name="EnsemblPlants"/>
        </authorList>
    </citation>
    <scope>IDENTIFICATION</scope>
</reference>
<sequence>MFGAPYDSRYAPPVLGQTSEVYSRYFNEFMALVEAVTKKTQKKAIIFGHSYGGMVALEFVRSTPQAWRDEHIEHLILVAPTLPTGFLGALQTFIVGTDMILVPTATITELSARPMWRSFESAMVNFPSPAVFGRQPLVITKKRNYTAYDMEDFLAALGFGEGIEPFRRRAVPKMYSFEAPMVPMTCINAVGNRTPLQLVFRGDDDFDEPPEVAAYGDGDGEINLLSVLAFDREMGRQPGQEKRFKSIKIANANHTTVTINDFALKRVIQEIIEVNQVHS</sequence>
<dbReference type="Proteomes" id="UP000026962">
    <property type="component" value="Chromosome 2"/>
</dbReference>
<proteinExistence type="predicted"/>
<reference evidence="1" key="2">
    <citation type="submission" date="2018-05" db="EMBL/GenBank/DDBJ databases">
        <title>OpunRS2 (Oryza punctata Reference Sequence Version 2).</title>
        <authorList>
            <person name="Zhang J."/>
            <person name="Kudrna D."/>
            <person name="Lee S."/>
            <person name="Talag J."/>
            <person name="Welchert J."/>
            <person name="Wing R.A."/>
        </authorList>
    </citation>
    <scope>NUCLEOTIDE SEQUENCE [LARGE SCALE GENOMIC DNA]</scope>
</reference>
<dbReference type="GO" id="GO:0008374">
    <property type="term" value="F:O-acyltransferase activity"/>
    <property type="evidence" value="ECO:0007669"/>
    <property type="project" value="InterPro"/>
</dbReference>